<evidence type="ECO:0000313" key="3">
    <source>
        <dbReference type="EMBL" id="GAA4118723.1"/>
    </source>
</evidence>
<name>A0ABP7XL14_9ACTN</name>
<keyword evidence="1" id="KW-0812">Transmembrane</keyword>
<evidence type="ECO:0000259" key="2">
    <source>
        <dbReference type="Pfam" id="PF14258"/>
    </source>
</evidence>
<feature type="domain" description="DUF4350" evidence="2">
    <location>
        <begin position="54"/>
        <end position="219"/>
    </location>
</feature>
<evidence type="ECO:0000313" key="4">
    <source>
        <dbReference type="Proteomes" id="UP001501495"/>
    </source>
</evidence>
<reference evidence="4" key="1">
    <citation type="journal article" date="2019" name="Int. J. Syst. Evol. Microbiol.">
        <title>The Global Catalogue of Microorganisms (GCM) 10K type strain sequencing project: providing services to taxonomists for standard genome sequencing and annotation.</title>
        <authorList>
            <consortium name="The Broad Institute Genomics Platform"/>
            <consortium name="The Broad Institute Genome Sequencing Center for Infectious Disease"/>
            <person name="Wu L."/>
            <person name="Ma J."/>
        </authorList>
    </citation>
    <scope>NUCLEOTIDE SEQUENCE [LARGE SCALE GENOMIC DNA]</scope>
    <source>
        <strain evidence="4">JCM 16703</strain>
    </source>
</reference>
<feature type="transmembrane region" description="Helical" evidence="1">
    <location>
        <begin position="250"/>
        <end position="268"/>
    </location>
</feature>
<keyword evidence="1" id="KW-1133">Transmembrane helix</keyword>
<sequence>MSTATTAPSSAPHASGGRLRGLRVPLLLALAVAAVAAITVALTPDAARTGELDPENPGRRGAQALARVLEQQGVEVVVARDDAGLQAAVSRLDAPSTTIVVTSPAALGRRTGAHLRDLLPAARAVLVDPGPGVLRLLDIDTDVTREQDAAPVAADCSRAPVADLTLEVDERLGYDGPGCFGERPALVDVGPYTLLGAGEALSNDQILRADNAALALRLLGGRPRLVWYVPDVTEQGAADGVGLRSLLPPALVPSLVLALLALGALALWRGRRLGPVVTEPLPVTVRAAESVHSLGRLYHRAGDRGHAAARLRAATRSRLERRLALPPGSPPDALRAAIRRTRPSVPPAVLDPALADLYSDVAPHDDRALVALATRLAALEREVGAP</sequence>
<proteinExistence type="predicted"/>
<keyword evidence="1" id="KW-0472">Membrane</keyword>
<protein>
    <submittedName>
        <fullName evidence="3">DUF4350 domain-containing protein</fullName>
    </submittedName>
</protein>
<dbReference type="Proteomes" id="UP001501495">
    <property type="component" value="Unassembled WGS sequence"/>
</dbReference>
<organism evidence="3 4">
    <name type="scientific">Nocardioides fonticola</name>
    <dbReference type="NCBI Taxonomy" id="450363"/>
    <lineage>
        <taxon>Bacteria</taxon>
        <taxon>Bacillati</taxon>
        <taxon>Actinomycetota</taxon>
        <taxon>Actinomycetes</taxon>
        <taxon>Propionibacteriales</taxon>
        <taxon>Nocardioidaceae</taxon>
        <taxon>Nocardioides</taxon>
    </lineage>
</organism>
<dbReference type="Pfam" id="PF14258">
    <property type="entry name" value="DUF4350"/>
    <property type="match status" value="1"/>
</dbReference>
<dbReference type="EMBL" id="BAAAZH010000013">
    <property type="protein sequence ID" value="GAA4118723.1"/>
    <property type="molecule type" value="Genomic_DNA"/>
</dbReference>
<dbReference type="InterPro" id="IPR025646">
    <property type="entry name" value="DUF4350"/>
</dbReference>
<comment type="caution">
    <text evidence="3">The sequence shown here is derived from an EMBL/GenBank/DDBJ whole genome shotgun (WGS) entry which is preliminary data.</text>
</comment>
<keyword evidence="4" id="KW-1185">Reference proteome</keyword>
<accession>A0ABP7XL14</accession>
<dbReference type="RefSeq" id="WP_344733280.1">
    <property type="nucleotide sequence ID" value="NZ_BAAAZH010000013.1"/>
</dbReference>
<gene>
    <name evidence="3" type="ORF">GCM10022215_20610</name>
</gene>
<evidence type="ECO:0000256" key="1">
    <source>
        <dbReference type="SAM" id="Phobius"/>
    </source>
</evidence>
<feature type="transmembrane region" description="Helical" evidence="1">
    <location>
        <begin position="24"/>
        <end position="42"/>
    </location>
</feature>